<evidence type="ECO:0000256" key="3">
    <source>
        <dbReference type="ARBA" id="ARBA00011152"/>
    </source>
</evidence>
<evidence type="ECO:0000256" key="6">
    <source>
        <dbReference type="ARBA" id="ARBA00023102"/>
    </source>
</evidence>
<comment type="caution">
    <text evidence="12">The sequence shown here is derived from an EMBL/GenBank/DDBJ whole genome shotgun (WGS) entry which is preliminary data.</text>
</comment>
<dbReference type="UniPathway" id="UPA00031">
    <property type="reaction ID" value="UER00010"/>
</dbReference>
<evidence type="ECO:0000256" key="8">
    <source>
        <dbReference type="ARBA" id="ARBA00025475"/>
    </source>
</evidence>
<dbReference type="EC" id="4.3.2.10" evidence="4"/>
<evidence type="ECO:0000313" key="13">
    <source>
        <dbReference type="Proteomes" id="UP000034299"/>
    </source>
</evidence>
<keyword evidence="5 11" id="KW-0028">Amino-acid biosynthesis</keyword>
<dbReference type="PANTHER" id="PTHR21235">
    <property type="entry name" value="IMIDAZOLE GLYCEROL PHOSPHATE SYNTHASE SUBUNIT HISF/H IGP SYNTHASE SUBUNIT HISF/H"/>
    <property type="match status" value="1"/>
</dbReference>
<comment type="subunit">
    <text evidence="3">Heterodimer of HisH and HisF.</text>
</comment>
<dbReference type="GO" id="GO:0016829">
    <property type="term" value="F:lyase activity"/>
    <property type="evidence" value="ECO:0007669"/>
    <property type="project" value="UniProtKB-KW"/>
</dbReference>
<protein>
    <recommendedName>
        <fullName evidence="4">imidazole glycerol-phosphate synthase</fullName>
        <ecNumber evidence="4">4.3.2.10</ecNumber>
    </recommendedName>
    <alternativeName>
        <fullName evidence="9">IGP synthase cyclase subunit</fullName>
    </alternativeName>
</protein>
<evidence type="ECO:0000256" key="9">
    <source>
        <dbReference type="ARBA" id="ARBA00030264"/>
    </source>
</evidence>
<proteinExistence type="inferred from homology"/>
<evidence type="ECO:0000256" key="7">
    <source>
        <dbReference type="ARBA" id="ARBA00023239"/>
    </source>
</evidence>
<dbReference type="Gene3D" id="3.20.20.70">
    <property type="entry name" value="Aldolase class I"/>
    <property type="match status" value="1"/>
</dbReference>
<comment type="pathway">
    <text evidence="1">Amino-acid biosynthesis; L-histidine biosynthesis; L-histidine from 5-phospho-alpha-D-ribose 1-diphosphate: step 5/9.</text>
</comment>
<name>A0A0G0WNJ6_9BACT</name>
<keyword evidence="7" id="KW-0456">Lyase</keyword>
<dbReference type="InterPro" id="IPR011060">
    <property type="entry name" value="RibuloseP-bd_barrel"/>
</dbReference>
<evidence type="ECO:0000256" key="10">
    <source>
        <dbReference type="ARBA" id="ARBA00047838"/>
    </source>
</evidence>
<sequence length="253" mass="28264">MKNIRIIPRLDIKGPNVVKPIHTEALRVVGNPQELAYRYYQEGADELIYLDIVASLYQRNLDFELLKSVTQNIFIPITVGGGIRTIHDINNALRSGADKVAINTRIVHHSEFITEAVKKFGSQCIVLFVEAKKKLDGSYEVYTDGGREHSRKDVIEWVKQAIDLGVGEILLSSIDQDGTRRGYDIELLEKINQFATIPVIAHGGAGSFESLKEAVNTGLADALAMSSVLHYNDFSINEAKQYLKKNNINVRIL</sequence>
<evidence type="ECO:0000313" key="12">
    <source>
        <dbReference type="EMBL" id="KKS13637.1"/>
    </source>
</evidence>
<dbReference type="PANTHER" id="PTHR21235:SF2">
    <property type="entry name" value="IMIDAZOLE GLYCEROL PHOSPHATE SYNTHASE HISHF"/>
    <property type="match status" value="1"/>
</dbReference>
<dbReference type="InterPro" id="IPR004651">
    <property type="entry name" value="HisF"/>
</dbReference>
<dbReference type="GO" id="GO:0000105">
    <property type="term" value="P:L-histidine biosynthetic process"/>
    <property type="evidence" value="ECO:0007669"/>
    <property type="project" value="UniProtKB-UniPathway"/>
</dbReference>
<accession>A0A0G0WNJ6</accession>
<evidence type="ECO:0000256" key="1">
    <source>
        <dbReference type="ARBA" id="ARBA00005091"/>
    </source>
</evidence>
<comment type="function">
    <text evidence="8">IGPS catalyzes the conversion of PRFAR and glutamine to IGP, AICAR and glutamate. The HisF subunit catalyzes the cyclization activity that produces IGP and AICAR from PRFAR using the ammonia provided by the HisH subunit.</text>
</comment>
<dbReference type="Proteomes" id="UP000034299">
    <property type="component" value="Unassembled WGS sequence"/>
</dbReference>
<dbReference type="AlphaFoldDB" id="A0A0G0WNJ6"/>
<comment type="similarity">
    <text evidence="2 11">Belongs to the HisA/HisF family.</text>
</comment>
<organism evidence="12 13">
    <name type="scientific">Candidatus Magasanikbacteria bacterium GW2011_GWA2_41_55</name>
    <dbReference type="NCBI Taxonomy" id="1619038"/>
    <lineage>
        <taxon>Bacteria</taxon>
        <taxon>Candidatus Magasanikiibacteriota</taxon>
    </lineage>
</organism>
<comment type="catalytic activity">
    <reaction evidence="10">
        <text>5-[(5-phospho-1-deoxy-D-ribulos-1-ylimino)methylamino]-1-(5-phospho-beta-D-ribosyl)imidazole-4-carboxamide + L-glutamine = D-erythro-1-(imidazol-4-yl)glycerol 3-phosphate + 5-amino-1-(5-phospho-beta-D-ribosyl)imidazole-4-carboxamide + L-glutamate + H(+)</text>
        <dbReference type="Rhea" id="RHEA:24793"/>
        <dbReference type="ChEBI" id="CHEBI:15378"/>
        <dbReference type="ChEBI" id="CHEBI:29985"/>
        <dbReference type="ChEBI" id="CHEBI:58278"/>
        <dbReference type="ChEBI" id="CHEBI:58359"/>
        <dbReference type="ChEBI" id="CHEBI:58475"/>
        <dbReference type="ChEBI" id="CHEBI:58525"/>
        <dbReference type="EC" id="4.3.2.10"/>
    </reaction>
</comment>
<dbReference type="EMBL" id="LCBP01000001">
    <property type="protein sequence ID" value="KKS13637.1"/>
    <property type="molecule type" value="Genomic_DNA"/>
</dbReference>
<dbReference type="CDD" id="cd04731">
    <property type="entry name" value="HisF"/>
    <property type="match status" value="1"/>
</dbReference>
<evidence type="ECO:0000256" key="4">
    <source>
        <dbReference type="ARBA" id="ARBA00012809"/>
    </source>
</evidence>
<evidence type="ECO:0000256" key="2">
    <source>
        <dbReference type="ARBA" id="ARBA00009667"/>
    </source>
</evidence>
<dbReference type="PATRIC" id="fig|1619038.3.peg.15"/>
<evidence type="ECO:0000256" key="11">
    <source>
        <dbReference type="RuleBase" id="RU003657"/>
    </source>
</evidence>
<dbReference type="InterPro" id="IPR006062">
    <property type="entry name" value="His_biosynth"/>
</dbReference>
<keyword evidence="6 11" id="KW-0368">Histidine biosynthesis</keyword>
<evidence type="ECO:0000256" key="5">
    <source>
        <dbReference type="ARBA" id="ARBA00022605"/>
    </source>
</evidence>
<dbReference type="SUPFAM" id="SSF51366">
    <property type="entry name" value="Ribulose-phoshate binding barrel"/>
    <property type="match status" value="1"/>
</dbReference>
<reference evidence="12 13" key="1">
    <citation type="journal article" date="2015" name="Nature">
        <title>rRNA introns, odd ribosomes, and small enigmatic genomes across a large radiation of phyla.</title>
        <authorList>
            <person name="Brown C.T."/>
            <person name="Hug L.A."/>
            <person name="Thomas B.C."/>
            <person name="Sharon I."/>
            <person name="Castelle C.J."/>
            <person name="Singh A."/>
            <person name="Wilkins M.J."/>
            <person name="Williams K.H."/>
            <person name="Banfield J.F."/>
        </authorList>
    </citation>
    <scope>NUCLEOTIDE SEQUENCE [LARGE SCALE GENOMIC DNA]</scope>
</reference>
<dbReference type="InterPro" id="IPR013785">
    <property type="entry name" value="Aldolase_TIM"/>
</dbReference>
<dbReference type="InterPro" id="IPR050064">
    <property type="entry name" value="IGPS_HisA/HisF"/>
</dbReference>
<dbReference type="Pfam" id="PF00977">
    <property type="entry name" value="His_biosynth"/>
    <property type="match status" value="1"/>
</dbReference>
<dbReference type="GO" id="GO:0000107">
    <property type="term" value="F:imidazoleglycerol-phosphate synthase activity"/>
    <property type="evidence" value="ECO:0007669"/>
    <property type="project" value="InterPro"/>
</dbReference>
<gene>
    <name evidence="12" type="ORF">UU69_C0001G0014</name>
</gene>